<evidence type="ECO:0000256" key="3">
    <source>
        <dbReference type="ARBA" id="ARBA00022692"/>
    </source>
</evidence>
<evidence type="ECO:0000256" key="5">
    <source>
        <dbReference type="ARBA" id="ARBA00023136"/>
    </source>
</evidence>
<reference evidence="8 9" key="1">
    <citation type="submission" date="2020-07" db="EMBL/GenBank/DDBJ databases">
        <title>Sequencing the genomes of 1000 actinobacteria strains.</title>
        <authorList>
            <person name="Klenk H.-P."/>
        </authorList>
    </citation>
    <scope>NUCLEOTIDE SEQUENCE [LARGE SCALE GENOMIC DNA]</scope>
    <source>
        <strain evidence="8 9">DSM 24552</strain>
    </source>
</reference>
<keyword evidence="4 7" id="KW-1133">Transmembrane helix</keyword>
<dbReference type="Proteomes" id="UP000544110">
    <property type="component" value="Unassembled WGS sequence"/>
</dbReference>
<comment type="subcellular location">
    <subcellularLocation>
        <location evidence="1">Cell membrane</location>
        <topology evidence="1">Multi-pass membrane protein</topology>
    </subcellularLocation>
</comment>
<feature type="transmembrane region" description="Helical" evidence="7">
    <location>
        <begin position="37"/>
        <end position="59"/>
    </location>
</feature>
<feature type="region of interest" description="Disordered" evidence="6">
    <location>
        <begin position="185"/>
        <end position="239"/>
    </location>
</feature>
<dbReference type="AlphaFoldDB" id="A0A7Y9UVB1"/>
<keyword evidence="2" id="KW-1003">Cell membrane</keyword>
<accession>A0A7Y9UVB1</accession>
<gene>
    <name evidence="8" type="ORF">BJ989_002569</name>
</gene>
<dbReference type="RefSeq" id="WP_281363174.1">
    <property type="nucleotide sequence ID" value="NZ_JACCAC010000001.1"/>
</dbReference>
<proteinExistence type="predicted"/>
<sequence length="239" mass="24430">MGSTAGTAGTASTAGTAGAEGPGSGEGELKRVIGPRLLLFFVVGDIIGAGIFAVTGDVAAQVGGIAWLPFLVAFAVASLTALSYLELVTAHPQAAGAALFAHKAFGLHFVTFLVAFAVVCSGITSASTSSTLLSSNLLLGLDEVVGGVPTGETATLVTALVVVLLLAAVNLRGVGESVKLNVVLTSGGSSSSSRRARRTSSWPRRWPRRWRSSPWWASRTPSTWSRRPTTRAGPSPAPC</sequence>
<evidence type="ECO:0000313" key="8">
    <source>
        <dbReference type="EMBL" id="NYG56265.1"/>
    </source>
</evidence>
<evidence type="ECO:0000313" key="9">
    <source>
        <dbReference type="Proteomes" id="UP000544110"/>
    </source>
</evidence>
<keyword evidence="5 7" id="KW-0472">Membrane</keyword>
<evidence type="ECO:0000256" key="6">
    <source>
        <dbReference type="SAM" id="MobiDB-lite"/>
    </source>
</evidence>
<feature type="compositionally biased region" description="Low complexity" evidence="6">
    <location>
        <begin position="185"/>
        <end position="204"/>
    </location>
</feature>
<feature type="transmembrane region" description="Helical" evidence="7">
    <location>
        <begin position="65"/>
        <end position="85"/>
    </location>
</feature>
<evidence type="ECO:0000256" key="4">
    <source>
        <dbReference type="ARBA" id="ARBA00022989"/>
    </source>
</evidence>
<name>A0A7Y9UVB1_9ACTN</name>
<dbReference type="EMBL" id="JACCAC010000001">
    <property type="protein sequence ID" value="NYG56265.1"/>
    <property type="molecule type" value="Genomic_DNA"/>
</dbReference>
<dbReference type="Pfam" id="PF13520">
    <property type="entry name" value="AA_permease_2"/>
    <property type="match status" value="1"/>
</dbReference>
<dbReference type="PANTHER" id="PTHR42770:SF7">
    <property type="entry name" value="MEMBRANE PROTEIN"/>
    <property type="match status" value="1"/>
</dbReference>
<dbReference type="GO" id="GO:0005886">
    <property type="term" value="C:plasma membrane"/>
    <property type="evidence" value="ECO:0007669"/>
    <property type="project" value="UniProtKB-SubCell"/>
</dbReference>
<comment type="caution">
    <text evidence="8">The sequence shown here is derived from an EMBL/GenBank/DDBJ whole genome shotgun (WGS) entry which is preliminary data.</text>
</comment>
<dbReference type="Gene3D" id="1.20.1740.10">
    <property type="entry name" value="Amino acid/polyamine transporter I"/>
    <property type="match status" value="1"/>
</dbReference>
<evidence type="ECO:0000256" key="2">
    <source>
        <dbReference type="ARBA" id="ARBA00022475"/>
    </source>
</evidence>
<feature type="compositionally biased region" description="Low complexity" evidence="6">
    <location>
        <begin position="1"/>
        <end position="17"/>
    </location>
</feature>
<keyword evidence="9" id="KW-1185">Reference proteome</keyword>
<keyword evidence="3 7" id="KW-0812">Transmembrane</keyword>
<organism evidence="8 9">
    <name type="scientific">Nocardioides perillae</name>
    <dbReference type="NCBI Taxonomy" id="1119534"/>
    <lineage>
        <taxon>Bacteria</taxon>
        <taxon>Bacillati</taxon>
        <taxon>Actinomycetota</taxon>
        <taxon>Actinomycetes</taxon>
        <taxon>Propionibacteriales</taxon>
        <taxon>Nocardioidaceae</taxon>
        <taxon>Nocardioides</taxon>
    </lineage>
</organism>
<feature type="transmembrane region" description="Helical" evidence="7">
    <location>
        <begin position="153"/>
        <end position="171"/>
    </location>
</feature>
<protein>
    <submittedName>
        <fullName evidence="8">Amino acid transporter</fullName>
    </submittedName>
</protein>
<dbReference type="PANTHER" id="PTHR42770">
    <property type="entry name" value="AMINO ACID TRANSPORTER-RELATED"/>
    <property type="match status" value="1"/>
</dbReference>
<dbReference type="InterPro" id="IPR050367">
    <property type="entry name" value="APC_superfamily"/>
</dbReference>
<evidence type="ECO:0000256" key="1">
    <source>
        <dbReference type="ARBA" id="ARBA00004651"/>
    </source>
</evidence>
<feature type="compositionally biased region" description="Low complexity" evidence="6">
    <location>
        <begin position="212"/>
        <end position="231"/>
    </location>
</feature>
<feature type="region of interest" description="Disordered" evidence="6">
    <location>
        <begin position="1"/>
        <end position="25"/>
    </location>
</feature>
<dbReference type="GO" id="GO:0022857">
    <property type="term" value="F:transmembrane transporter activity"/>
    <property type="evidence" value="ECO:0007669"/>
    <property type="project" value="InterPro"/>
</dbReference>
<evidence type="ECO:0000256" key="7">
    <source>
        <dbReference type="SAM" id="Phobius"/>
    </source>
</evidence>
<feature type="transmembrane region" description="Helical" evidence="7">
    <location>
        <begin position="105"/>
        <end position="133"/>
    </location>
</feature>
<dbReference type="InterPro" id="IPR002293">
    <property type="entry name" value="AA/rel_permease1"/>
</dbReference>